<dbReference type="RefSeq" id="WP_266055629.1">
    <property type="nucleotide sequence ID" value="NZ_JAPFQN010000003.1"/>
</dbReference>
<feature type="transmembrane region" description="Helical" evidence="1">
    <location>
        <begin position="116"/>
        <end position="136"/>
    </location>
</feature>
<name>A0ABT3RN99_9BACT</name>
<evidence type="ECO:0000313" key="2">
    <source>
        <dbReference type="EMBL" id="MCX2743254.1"/>
    </source>
</evidence>
<keyword evidence="1" id="KW-1133">Transmembrane helix</keyword>
<feature type="transmembrane region" description="Helical" evidence="1">
    <location>
        <begin position="69"/>
        <end position="87"/>
    </location>
</feature>
<proteinExistence type="predicted"/>
<keyword evidence="1" id="KW-0812">Transmembrane</keyword>
<keyword evidence="3" id="KW-1185">Reference proteome</keyword>
<evidence type="ECO:0000256" key="1">
    <source>
        <dbReference type="SAM" id="Phobius"/>
    </source>
</evidence>
<evidence type="ECO:0000313" key="3">
    <source>
        <dbReference type="Proteomes" id="UP001209885"/>
    </source>
</evidence>
<sequence length="201" mass="23121">MENSIENTWKNAFANNELLAPKLVGLYEKKSEMIVDKMMRRLKIDNWSLIATAAVVIIIGFVYDYLLEGIYGAIVILSIFGLNSWMIKKADKIDLTNEPLVYLKSFMKWIKSTMKFYKVFLGIVLPIFLAPIFYFILSSLDPIQQLIQKNGLKPVIILIFFLCVFQSVILLLSYSISTKVIYGSLITKMKEIIKDLEELKS</sequence>
<comment type="caution">
    <text evidence="2">The sequence shown here is derived from an EMBL/GenBank/DDBJ whole genome shotgun (WGS) entry which is preliminary data.</text>
</comment>
<accession>A0ABT3RN99</accession>
<protein>
    <submittedName>
        <fullName evidence="2">Uncharacterized protein</fullName>
    </submittedName>
</protein>
<feature type="transmembrane region" description="Helical" evidence="1">
    <location>
        <begin position="47"/>
        <end position="63"/>
    </location>
</feature>
<reference evidence="2 3" key="1">
    <citation type="submission" date="2022-11" db="EMBL/GenBank/DDBJ databases">
        <title>The characterization of three novel Bacteroidetes species and genomic analysis of their roles in tidal elemental geochemical cycles.</title>
        <authorList>
            <person name="Ma K."/>
        </authorList>
    </citation>
    <scope>NUCLEOTIDE SEQUENCE [LARGE SCALE GENOMIC DNA]</scope>
    <source>
        <strain evidence="2 3">M17</strain>
    </source>
</reference>
<dbReference type="EMBL" id="JAPFQN010000003">
    <property type="protein sequence ID" value="MCX2743254.1"/>
    <property type="molecule type" value="Genomic_DNA"/>
</dbReference>
<dbReference type="Proteomes" id="UP001209885">
    <property type="component" value="Unassembled WGS sequence"/>
</dbReference>
<feature type="transmembrane region" description="Helical" evidence="1">
    <location>
        <begin position="156"/>
        <end position="182"/>
    </location>
</feature>
<organism evidence="2 3">
    <name type="scientific">Mangrovivirga halotolerans</name>
    <dbReference type="NCBI Taxonomy" id="2993936"/>
    <lineage>
        <taxon>Bacteria</taxon>
        <taxon>Pseudomonadati</taxon>
        <taxon>Bacteroidota</taxon>
        <taxon>Cytophagia</taxon>
        <taxon>Cytophagales</taxon>
        <taxon>Mangrovivirgaceae</taxon>
        <taxon>Mangrovivirga</taxon>
    </lineage>
</organism>
<keyword evidence="1" id="KW-0472">Membrane</keyword>
<gene>
    <name evidence="2" type="ORF">OO013_05220</name>
</gene>